<dbReference type="GO" id="GO:0016491">
    <property type="term" value="F:oxidoreductase activity"/>
    <property type="evidence" value="ECO:0007669"/>
    <property type="project" value="InterPro"/>
</dbReference>
<evidence type="ECO:0000256" key="2">
    <source>
        <dbReference type="ARBA" id="ARBA00004141"/>
    </source>
</evidence>
<dbReference type="InterPro" id="IPR006593">
    <property type="entry name" value="Cyt_b561/ferric_Rdtase_TM"/>
</dbReference>
<dbReference type="PANTHER" id="PTHR10106">
    <property type="entry name" value="CYTOCHROME B561-RELATED"/>
    <property type="match status" value="1"/>
</dbReference>
<feature type="non-terminal residue" evidence="13">
    <location>
        <position position="73"/>
    </location>
</feature>
<keyword evidence="4" id="KW-0349">Heme</keyword>
<accession>A0A699YEW4</accession>
<dbReference type="PANTHER" id="PTHR10106:SF0">
    <property type="entry name" value="LD36721P"/>
    <property type="match status" value="1"/>
</dbReference>
<keyword evidence="9" id="KW-0408">Iron</keyword>
<evidence type="ECO:0000256" key="4">
    <source>
        <dbReference type="ARBA" id="ARBA00022617"/>
    </source>
</evidence>
<keyword evidence="5 11" id="KW-0812">Transmembrane</keyword>
<comment type="subcellular location">
    <subcellularLocation>
        <location evidence="2">Membrane</location>
        <topology evidence="2">Multi-pass membrane protein</topology>
    </subcellularLocation>
</comment>
<keyword evidence="14" id="KW-1185">Reference proteome</keyword>
<evidence type="ECO:0000256" key="9">
    <source>
        <dbReference type="ARBA" id="ARBA00023004"/>
    </source>
</evidence>
<organism evidence="13 14">
    <name type="scientific">Haematococcus lacustris</name>
    <name type="common">Green alga</name>
    <name type="synonym">Haematococcus pluvialis</name>
    <dbReference type="NCBI Taxonomy" id="44745"/>
    <lineage>
        <taxon>Eukaryota</taxon>
        <taxon>Viridiplantae</taxon>
        <taxon>Chlorophyta</taxon>
        <taxon>core chlorophytes</taxon>
        <taxon>Chlorophyceae</taxon>
        <taxon>CS clade</taxon>
        <taxon>Chlamydomonadales</taxon>
        <taxon>Haematococcaceae</taxon>
        <taxon>Haematococcus</taxon>
    </lineage>
</organism>
<evidence type="ECO:0000256" key="8">
    <source>
        <dbReference type="ARBA" id="ARBA00022989"/>
    </source>
</evidence>
<evidence type="ECO:0000256" key="7">
    <source>
        <dbReference type="ARBA" id="ARBA00022982"/>
    </source>
</evidence>
<keyword evidence="6" id="KW-0479">Metal-binding</keyword>
<name>A0A699YEW4_HAELA</name>
<dbReference type="AlphaFoldDB" id="A0A699YEW4"/>
<evidence type="ECO:0000256" key="6">
    <source>
        <dbReference type="ARBA" id="ARBA00022723"/>
    </source>
</evidence>
<comment type="cofactor">
    <cofactor evidence="1">
        <name>heme b</name>
        <dbReference type="ChEBI" id="CHEBI:60344"/>
    </cofactor>
</comment>
<evidence type="ECO:0000313" key="14">
    <source>
        <dbReference type="Proteomes" id="UP000485058"/>
    </source>
</evidence>
<evidence type="ECO:0000256" key="5">
    <source>
        <dbReference type="ARBA" id="ARBA00022692"/>
    </source>
</evidence>
<dbReference type="EMBL" id="BLLF01000035">
    <property type="protein sequence ID" value="GFH06378.1"/>
    <property type="molecule type" value="Genomic_DNA"/>
</dbReference>
<sequence length="73" mass="7992">MANSTTTGLQRIVIQQGRKTVHWVLHSLALLCIALGLLAAYKSHSLKLPVPIPNWYSPHSFLGLTTMALLAVQ</sequence>
<evidence type="ECO:0000259" key="12">
    <source>
        <dbReference type="PROSITE" id="PS50939"/>
    </source>
</evidence>
<dbReference type="Proteomes" id="UP000485058">
    <property type="component" value="Unassembled WGS sequence"/>
</dbReference>
<gene>
    <name evidence="13" type="ORF">HaLaN_00999</name>
</gene>
<dbReference type="GO" id="GO:0016020">
    <property type="term" value="C:membrane"/>
    <property type="evidence" value="ECO:0007669"/>
    <property type="project" value="UniProtKB-SubCell"/>
</dbReference>
<dbReference type="Pfam" id="PF03188">
    <property type="entry name" value="Cytochrom_B561"/>
    <property type="match status" value="1"/>
</dbReference>
<reference evidence="13 14" key="1">
    <citation type="submission" date="2020-02" db="EMBL/GenBank/DDBJ databases">
        <title>Draft genome sequence of Haematococcus lacustris strain NIES-144.</title>
        <authorList>
            <person name="Morimoto D."/>
            <person name="Nakagawa S."/>
            <person name="Yoshida T."/>
            <person name="Sawayama S."/>
        </authorList>
    </citation>
    <scope>NUCLEOTIDE SEQUENCE [LARGE SCALE GENOMIC DNA]</scope>
    <source>
        <strain evidence="13 14">NIES-144</strain>
    </source>
</reference>
<dbReference type="GO" id="GO:0046872">
    <property type="term" value="F:metal ion binding"/>
    <property type="evidence" value="ECO:0007669"/>
    <property type="project" value="UniProtKB-KW"/>
</dbReference>
<feature type="transmembrane region" description="Helical" evidence="11">
    <location>
        <begin position="53"/>
        <end position="72"/>
    </location>
</feature>
<comment type="caution">
    <text evidence="13">The sequence shown here is derived from an EMBL/GenBank/DDBJ whole genome shotgun (WGS) entry which is preliminary data.</text>
</comment>
<dbReference type="Gene3D" id="1.20.120.1770">
    <property type="match status" value="1"/>
</dbReference>
<proteinExistence type="predicted"/>
<dbReference type="PROSITE" id="PS50939">
    <property type="entry name" value="CYTOCHROME_B561"/>
    <property type="match status" value="1"/>
</dbReference>
<keyword evidence="8 11" id="KW-1133">Transmembrane helix</keyword>
<keyword evidence="3" id="KW-0813">Transport</keyword>
<keyword evidence="10 11" id="KW-0472">Membrane</keyword>
<keyword evidence="7" id="KW-0249">Electron transport</keyword>
<dbReference type="InterPro" id="IPR043205">
    <property type="entry name" value="CYB561/CYBRD1-like"/>
</dbReference>
<evidence type="ECO:0000313" key="13">
    <source>
        <dbReference type="EMBL" id="GFH06378.1"/>
    </source>
</evidence>
<evidence type="ECO:0000256" key="1">
    <source>
        <dbReference type="ARBA" id="ARBA00001970"/>
    </source>
</evidence>
<evidence type="ECO:0000256" key="11">
    <source>
        <dbReference type="SAM" id="Phobius"/>
    </source>
</evidence>
<evidence type="ECO:0000256" key="10">
    <source>
        <dbReference type="ARBA" id="ARBA00023136"/>
    </source>
</evidence>
<feature type="non-terminal residue" evidence="13">
    <location>
        <position position="1"/>
    </location>
</feature>
<feature type="domain" description="Cytochrome b561" evidence="12">
    <location>
        <begin position="1"/>
        <end position="73"/>
    </location>
</feature>
<protein>
    <submittedName>
        <fullName evidence="13">Cytochrome b561 domain-containing protein</fullName>
    </submittedName>
</protein>
<evidence type="ECO:0000256" key="3">
    <source>
        <dbReference type="ARBA" id="ARBA00022448"/>
    </source>
</evidence>
<feature type="transmembrane region" description="Helical" evidence="11">
    <location>
        <begin position="21"/>
        <end position="41"/>
    </location>
</feature>